<dbReference type="PANTHER" id="PTHR30093">
    <property type="entry name" value="GENERAL SECRETION PATHWAY PROTEIN G"/>
    <property type="match status" value="1"/>
</dbReference>
<keyword evidence="7" id="KW-1185">Reference proteome</keyword>
<keyword evidence="5" id="KW-0812">Transmembrane</keyword>
<accession>A0A378QHY4</accession>
<dbReference type="Proteomes" id="UP000254107">
    <property type="component" value="Unassembled WGS sequence"/>
</dbReference>
<evidence type="ECO:0000256" key="4">
    <source>
        <dbReference type="RuleBase" id="RU000389"/>
    </source>
</evidence>
<dbReference type="GO" id="GO:0015628">
    <property type="term" value="P:protein secretion by the type II secretion system"/>
    <property type="evidence" value="ECO:0007669"/>
    <property type="project" value="InterPro"/>
</dbReference>
<protein>
    <submittedName>
        <fullName evidence="6">Pilin</fullName>
    </submittedName>
</protein>
<dbReference type="InterPro" id="IPR012902">
    <property type="entry name" value="N_methyl_site"/>
</dbReference>
<sequence>MQVQAGFTLIELMIVVAIIGILAVIALPAYQDYIAKAQVSEAVALATGMKQTIQIYREKNRCKSDDPSDNEVKGKYGTAVITEAVVNGAIKCGIKFTFKNIEMSDRVVGKVIDFEVGEQGIVARETTTTVEDKYLPTAVK</sequence>
<comment type="subunit">
    <text evidence="2">The pili are polar flexible filaments of about 5.4 nanometers diameter and 2.5 micrometers average length; they consist of only a single polypeptide chain arranged in a helical configuration of five subunits per turn in the assembled pilus.</text>
</comment>
<dbReference type="PRINTS" id="PR00813">
    <property type="entry name" value="BCTERIALGSPG"/>
</dbReference>
<feature type="transmembrane region" description="Helical" evidence="5">
    <location>
        <begin position="6"/>
        <end position="30"/>
    </location>
</feature>
<evidence type="ECO:0000256" key="2">
    <source>
        <dbReference type="ARBA" id="ARBA00011156"/>
    </source>
</evidence>
<dbReference type="PROSITE" id="PS00409">
    <property type="entry name" value="PROKAR_NTER_METHYL"/>
    <property type="match status" value="1"/>
</dbReference>
<dbReference type="Pfam" id="PF00114">
    <property type="entry name" value="Pilin"/>
    <property type="match status" value="1"/>
</dbReference>
<dbReference type="AlphaFoldDB" id="A0A378QHY4"/>
<comment type="similarity">
    <text evidence="1 4">Belongs to the N-Me-Phe pilin family.</text>
</comment>
<dbReference type="GO" id="GO:0007155">
    <property type="term" value="P:cell adhesion"/>
    <property type="evidence" value="ECO:0007669"/>
    <property type="project" value="InterPro"/>
</dbReference>
<dbReference type="GO" id="GO:0009289">
    <property type="term" value="C:pilus"/>
    <property type="evidence" value="ECO:0007669"/>
    <property type="project" value="InterPro"/>
</dbReference>
<dbReference type="SUPFAM" id="SSF54523">
    <property type="entry name" value="Pili subunits"/>
    <property type="match status" value="2"/>
</dbReference>
<dbReference type="InterPro" id="IPR001082">
    <property type="entry name" value="Pilin"/>
</dbReference>
<reference evidence="6 7" key="1">
    <citation type="submission" date="2018-06" db="EMBL/GenBank/DDBJ databases">
        <authorList>
            <consortium name="Pathogen Informatics"/>
            <person name="Doyle S."/>
        </authorList>
    </citation>
    <scope>NUCLEOTIDE SEQUENCE [LARGE SCALE GENOMIC DNA]</scope>
    <source>
        <strain evidence="6 7">NCTC7911</strain>
    </source>
</reference>
<dbReference type="Pfam" id="PF07963">
    <property type="entry name" value="N_methyl"/>
    <property type="match status" value="1"/>
</dbReference>
<keyword evidence="5" id="KW-0472">Membrane</keyword>
<proteinExistence type="inferred from homology"/>
<dbReference type="InterPro" id="IPR045584">
    <property type="entry name" value="Pilin-like"/>
</dbReference>
<evidence type="ECO:0000256" key="3">
    <source>
        <dbReference type="ARBA" id="ARBA00022481"/>
    </source>
</evidence>
<evidence type="ECO:0000256" key="5">
    <source>
        <dbReference type="SAM" id="Phobius"/>
    </source>
</evidence>
<keyword evidence="4" id="KW-0281">Fimbrium</keyword>
<gene>
    <name evidence="6" type="primary">tfpA_1</name>
    <name evidence="6" type="ORF">NCTC7911_01753</name>
</gene>
<dbReference type="PANTHER" id="PTHR30093:SF34">
    <property type="entry name" value="PREPILIN PEPTIDASE-DEPENDENT PROTEIN D"/>
    <property type="match status" value="1"/>
</dbReference>
<evidence type="ECO:0000313" key="7">
    <source>
        <dbReference type="Proteomes" id="UP000254107"/>
    </source>
</evidence>
<keyword evidence="3" id="KW-0488">Methylation</keyword>
<dbReference type="NCBIfam" id="TIGR02532">
    <property type="entry name" value="IV_pilin_GFxxxE"/>
    <property type="match status" value="1"/>
</dbReference>
<keyword evidence="5" id="KW-1133">Transmembrane helix</keyword>
<evidence type="ECO:0000313" key="6">
    <source>
        <dbReference type="EMBL" id="STZ00358.1"/>
    </source>
</evidence>
<dbReference type="Gene3D" id="3.30.700.10">
    <property type="entry name" value="Glycoprotein, Type 4 Pilin"/>
    <property type="match status" value="1"/>
</dbReference>
<dbReference type="RefSeq" id="WP_181879703.1">
    <property type="nucleotide sequence ID" value="NZ_UGQC01000001.1"/>
</dbReference>
<organism evidence="6 7">
    <name type="scientific">Moraxella lacunata</name>
    <dbReference type="NCBI Taxonomy" id="477"/>
    <lineage>
        <taxon>Bacteria</taxon>
        <taxon>Pseudomonadati</taxon>
        <taxon>Pseudomonadota</taxon>
        <taxon>Gammaproteobacteria</taxon>
        <taxon>Moraxellales</taxon>
        <taxon>Moraxellaceae</taxon>
        <taxon>Moraxella</taxon>
    </lineage>
</organism>
<evidence type="ECO:0000256" key="1">
    <source>
        <dbReference type="ARBA" id="ARBA00005233"/>
    </source>
</evidence>
<dbReference type="GO" id="GO:0015627">
    <property type="term" value="C:type II protein secretion system complex"/>
    <property type="evidence" value="ECO:0007669"/>
    <property type="project" value="InterPro"/>
</dbReference>
<dbReference type="InterPro" id="IPR000983">
    <property type="entry name" value="Bac_GSPG_pilin"/>
</dbReference>
<name>A0A378QHY4_MORLA</name>
<dbReference type="GeneID" id="302270319"/>
<dbReference type="EMBL" id="UGQC01000001">
    <property type="protein sequence ID" value="STZ00358.1"/>
    <property type="molecule type" value="Genomic_DNA"/>
</dbReference>